<gene>
    <name evidence="8" type="ORF">M404DRAFT_900632</name>
</gene>
<feature type="binding site" description="axial binding residue" evidence="6">
    <location>
        <position position="442"/>
    </location>
    <ligand>
        <name>heme</name>
        <dbReference type="ChEBI" id="CHEBI:30413"/>
    </ligand>
    <ligandPart>
        <name>Fe</name>
        <dbReference type="ChEBI" id="CHEBI:18248"/>
    </ligandPart>
</feature>
<protein>
    <recommendedName>
        <fullName evidence="10">Cytochrome P450</fullName>
    </recommendedName>
</protein>
<evidence type="ECO:0000256" key="3">
    <source>
        <dbReference type="ARBA" id="ARBA00022723"/>
    </source>
</evidence>
<dbReference type="InterPro" id="IPR036396">
    <property type="entry name" value="Cyt_P450_sf"/>
</dbReference>
<dbReference type="InterPro" id="IPR002401">
    <property type="entry name" value="Cyt_P450_E_grp-I"/>
</dbReference>
<dbReference type="GO" id="GO:0004497">
    <property type="term" value="F:monooxygenase activity"/>
    <property type="evidence" value="ECO:0007669"/>
    <property type="project" value="InterPro"/>
</dbReference>
<comment type="similarity">
    <text evidence="2">Belongs to the cytochrome P450 family.</text>
</comment>
<dbReference type="InParanoid" id="A0A0C3KKY7"/>
<keyword evidence="9" id="KW-1185">Reference proteome</keyword>
<proteinExistence type="inferred from homology"/>
<keyword evidence="5 6" id="KW-0408">Iron</keyword>
<dbReference type="GO" id="GO:0020037">
    <property type="term" value="F:heme binding"/>
    <property type="evidence" value="ECO:0007669"/>
    <property type="project" value="InterPro"/>
</dbReference>
<sequence length="498" mass="55822">MGDILFSSSLLCVGVSALVAVCVYRTSESRNLNHIPSVGSFGPLGSYWTAIKSLTNSPKIVQEGYNKYKAAAFKIPNLGHWVVVLNRDHVDDIIRASDKELSFHAAIDDYVRPVYTFGRQIIDDAYHYSIMKSQLTHNLSAVVPDVADEIVAALDETLDLTENEWKCVPVLKTVEKVVCRAGNRAFVGYPLCRDSDWIELNMQLTNAIIKEGFILSLFPKFMLPLAARFATKTTNRVKHGARHLSPIITERLKRMEEYGEKWNDKPDDFLQWCLDEGKETSADLLAARMLAINFAATHTTSNTFAQTLYCLAANPQYIQPLREEVQTIVGKDGWTKEALAKLRKVESFLKEAQRFEGNASLGIKRRALKDITLSDGTFVPKGTYICVASHAIHHDPRIYEDPDTFDPYRYMKLQEKQGDSSRYQLVAVNPESLMFGIGKAVCPGRFFAAMMLKLMFAHIILSYDLKLGDISYSASVGIGPAIVANSSAKVMLRRRSDE</sequence>
<dbReference type="OrthoDB" id="1844152at2759"/>
<keyword evidence="4" id="KW-0560">Oxidoreductase</keyword>
<dbReference type="Gene3D" id="1.10.630.10">
    <property type="entry name" value="Cytochrome P450"/>
    <property type="match status" value="1"/>
</dbReference>
<accession>A0A0C3KKY7</accession>
<evidence type="ECO:0000256" key="5">
    <source>
        <dbReference type="ARBA" id="ARBA00023004"/>
    </source>
</evidence>
<dbReference type="GO" id="GO:0016705">
    <property type="term" value="F:oxidoreductase activity, acting on paired donors, with incorporation or reduction of molecular oxygen"/>
    <property type="evidence" value="ECO:0007669"/>
    <property type="project" value="InterPro"/>
</dbReference>
<dbReference type="CDD" id="cd11041">
    <property type="entry name" value="CYP503A1-like"/>
    <property type="match status" value="1"/>
</dbReference>
<evidence type="ECO:0000313" key="9">
    <source>
        <dbReference type="Proteomes" id="UP000054217"/>
    </source>
</evidence>
<evidence type="ECO:0000256" key="6">
    <source>
        <dbReference type="PIRSR" id="PIRSR602401-1"/>
    </source>
</evidence>
<dbReference type="GO" id="GO:0005506">
    <property type="term" value="F:iron ion binding"/>
    <property type="evidence" value="ECO:0007669"/>
    <property type="project" value="InterPro"/>
</dbReference>
<organism evidence="8 9">
    <name type="scientific">Pisolithus tinctorius Marx 270</name>
    <dbReference type="NCBI Taxonomy" id="870435"/>
    <lineage>
        <taxon>Eukaryota</taxon>
        <taxon>Fungi</taxon>
        <taxon>Dikarya</taxon>
        <taxon>Basidiomycota</taxon>
        <taxon>Agaricomycotina</taxon>
        <taxon>Agaricomycetes</taxon>
        <taxon>Agaricomycetidae</taxon>
        <taxon>Boletales</taxon>
        <taxon>Sclerodermatineae</taxon>
        <taxon>Pisolithaceae</taxon>
        <taxon>Pisolithus</taxon>
    </lineage>
</organism>
<reference evidence="9" key="2">
    <citation type="submission" date="2015-01" db="EMBL/GenBank/DDBJ databases">
        <title>Evolutionary Origins and Diversification of the Mycorrhizal Mutualists.</title>
        <authorList>
            <consortium name="DOE Joint Genome Institute"/>
            <consortium name="Mycorrhizal Genomics Consortium"/>
            <person name="Kohler A."/>
            <person name="Kuo A."/>
            <person name="Nagy L.G."/>
            <person name="Floudas D."/>
            <person name="Copeland A."/>
            <person name="Barry K.W."/>
            <person name="Cichocki N."/>
            <person name="Veneault-Fourrey C."/>
            <person name="LaButti K."/>
            <person name="Lindquist E.A."/>
            <person name="Lipzen A."/>
            <person name="Lundell T."/>
            <person name="Morin E."/>
            <person name="Murat C."/>
            <person name="Riley R."/>
            <person name="Ohm R."/>
            <person name="Sun H."/>
            <person name="Tunlid A."/>
            <person name="Henrissat B."/>
            <person name="Grigoriev I.V."/>
            <person name="Hibbett D.S."/>
            <person name="Martin F."/>
        </authorList>
    </citation>
    <scope>NUCLEOTIDE SEQUENCE [LARGE SCALE GENOMIC DNA]</scope>
    <source>
        <strain evidence="9">Marx 270</strain>
    </source>
</reference>
<dbReference type="InterPro" id="IPR001128">
    <property type="entry name" value="Cyt_P450"/>
</dbReference>
<dbReference type="EMBL" id="KN831952">
    <property type="protein sequence ID" value="KIO10262.1"/>
    <property type="molecule type" value="Genomic_DNA"/>
</dbReference>
<feature type="chain" id="PRO_5002166408" description="Cytochrome P450" evidence="7">
    <location>
        <begin position="18"/>
        <end position="498"/>
    </location>
</feature>
<dbReference type="SUPFAM" id="SSF48264">
    <property type="entry name" value="Cytochrome P450"/>
    <property type="match status" value="1"/>
</dbReference>
<keyword evidence="6" id="KW-0349">Heme</keyword>
<dbReference type="Proteomes" id="UP000054217">
    <property type="component" value="Unassembled WGS sequence"/>
</dbReference>
<evidence type="ECO:0000256" key="7">
    <source>
        <dbReference type="SAM" id="SignalP"/>
    </source>
</evidence>
<keyword evidence="7" id="KW-0732">Signal</keyword>
<dbReference type="AlphaFoldDB" id="A0A0C3KKY7"/>
<evidence type="ECO:0000256" key="2">
    <source>
        <dbReference type="ARBA" id="ARBA00010617"/>
    </source>
</evidence>
<evidence type="ECO:0008006" key="10">
    <source>
        <dbReference type="Google" id="ProtNLM"/>
    </source>
</evidence>
<evidence type="ECO:0000256" key="4">
    <source>
        <dbReference type="ARBA" id="ARBA00023002"/>
    </source>
</evidence>
<dbReference type="PRINTS" id="PR00463">
    <property type="entry name" value="EP450I"/>
</dbReference>
<dbReference type="HOGENOM" id="CLU_022195_0_2_1"/>
<reference evidence="8 9" key="1">
    <citation type="submission" date="2014-04" db="EMBL/GenBank/DDBJ databases">
        <authorList>
            <consortium name="DOE Joint Genome Institute"/>
            <person name="Kuo A."/>
            <person name="Kohler A."/>
            <person name="Costa M.D."/>
            <person name="Nagy L.G."/>
            <person name="Floudas D."/>
            <person name="Copeland A."/>
            <person name="Barry K.W."/>
            <person name="Cichocki N."/>
            <person name="Veneault-Fourrey C."/>
            <person name="LaButti K."/>
            <person name="Lindquist E.A."/>
            <person name="Lipzen A."/>
            <person name="Lundell T."/>
            <person name="Morin E."/>
            <person name="Murat C."/>
            <person name="Sun H."/>
            <person name="Tunlid A."/>
            <person name="Henrissat B."/>
            <person name="Grigoriev I.V."/>
            <person name="Hibbett D.S."/>
            <person name="Martin F."/>
            <person name="Nordberg H.P."/>
            <person name="Cantor M.N."/>
            <person name="Hua S.X."/>
        </authorList>
    </citation>
    <scope>NUCLEOTIDE SEQUENCE [LARGE SCALE GENOMIC DNA]</scope>
    <source>
        <strain evidence="8 9">Marx 270</strain>
    </source>
</reference>
<dbReference type="Pfam" id="PF00067">
    <property type="entry name" value="p450"/>
    <property type="match status" value="1"/>
</dbReference>
<dbReference type="STRING" id="870435.A0A0C3KKY7"/>
<feature type="signal peptide" evidence="7">
    <location>
        <begin position="1"/>
        <end position="17"/>
    </location>
</feature>
<evidence type="ECO:0000256" key="1">
    <source>
        <dbReference type="ARBA" id="ARBA00001971"/>
    </source>
</evidence>
<comment type="cofactor">
    <cofactor evidence="1 6">
        <name>heme</name>
        <dbReference type="ChEBI" id="CHEBI:30413"/>
    </cofactor>
</comment>
<name>A0A0C3KKY7_PISTI</name>
<evidence type="ECO:0000313" key="8">
    <source>
        <dbReference type="EMBL" id="KIO10262.1"/>
    </source>
</evidence>
<keyword evidence="3 6" id="KW-0479">Metal-binding</keyword>
<dbReference type="PANTHER" id="PTHR46206">
    <property type="entry name" value="CYTOCHROME P450"/>
    <property type="match status" value="1"/>
</dbReference>